<accession>A0A6N7EWJ2</accession>
<dbReference type="Proteomes" id="UP000471298">
    <property type="component" value="Unassembled WGS sequence"/>
</dbReference>
<sequence length="81" mass="9145">MTQTNFNSDFQETLTDYHGLINTLKLYEELSALFACADDLDPARTALVLDSANNQLRRVIVRLKRLETQSKTQQLTGVGND</sequence>
<dbReference type="InParanoid" id="A0A6N7EWJ2"/>
<name>A0A6N7EWJ2_9GAMM</name>
<dbReference type="RefSeq" id="WP_152810908.1">
    <property type="nucleotide sequence ID" value="NZ_WHNW01000013.1"/>
</dbReference>
<proteinExistence type="predicted"/>
<evidence type="ECO:0000313" key="2">
    <source>
        <dbReference type="Proteomes" id="UP000471298"/>
    </source>
</evidence>
<evidence type="ECO:0000313" key="1">
    <source>
        <dbReference type="EMBL" id="MPV86921.1"/>
    </source>
</evidence>
<keyword evidence="2" id="KW-1185">Reference proteome</keyword>
<gene>
    <name evidence="1" type="ORF">GCU85_09305</name>
</gene>
<reference evidence="1 2" key="1">
    <citation type="submission" date="2019-10" db="EMBL/GenBank/DDBJ databases">
        <title>Cardiobacteriales fam. a chemoheterotrophic member of the order Cardiobacteriales, and proposal of Cardiobacteriales fam. nov.</title>
        <authorList>
            <person name="Wang C."/>
        </authorList>
    </citation>
    <scope>NUCLEOTIDE SEQUENCE [LARGE SCALE GENOMIC DNA]</scope>
    <source>
        <strain evidence="1 2">ML27</strain>
    </source>
</reference>
<comment type="caution">
    <text evidence="1">The sequence shown here is derived from an EMBL/GenBank/DDBJ whole genome shotgun (WGS) entry which is preliminary data.</text>
</comment>
<organism evidence="1 2">
    <name type="scientific">Ostreibacterium oceani</name>
    <dbReference type="NCBI Taxonomy" id="2654998"/>
    <lineage>
        <taxon>Bacteria</taxon>
        <taxon>Pseudomonadati</taxon>
        <taxon>Pseudomonadota</taxon>
        <taxon>Gammaproteobacteria</taxon>
        <taxon>Cardiobacteriales</taxon>
        <taxon>Ostreibacteriaceae</taxon>
        <taxon>Ostreibacterium</taxon>
    </lineage>
</organism>
<protein>
    <submittedName>
        <fullName evidence="1">Uncharacterized protein</fullName>
    </submittedName>
</protein>
<dbReference type="AlphaFoldDB" id="A0A6N7EWJ2"/>
<dbReference type="EMBL" id="WHNW01000013">
    <property type="protein sequence ID" value="MPV86921.1"/>
    <property type="molecule type" value="Genomic_DNA"/>
</dbReference>